<feature type="compositionally biased region" description="Basic and acidic residues" evidence="1">
    <location>
        <begin position="108"/>
        <end position="127"/>
    </location>
</feature>
<reference evidence="2" key="1">
    <citation type="journal article" date="2020" name="ISME J.">
        <title>Gammaproteobacteria mediating utilization of methyl-, sulfur- and petroleum organic compounds in deep ocean hydrothermal plumes.</title>
        <authorList>
            <person name="Zhou Z."/>
            <person name="Liu Y."/>
            <person name="Pan J."/>
            <person name="Cron B.R."/>
            <person name="Toner B.M."/>
            <person name="Anantharaman K."/>
            <person name="Breier J.A."/>
            <person name="Dick G.J."/>
            <person name="Li M."/>
        </authorList>
    </citation>
    <scope>NUCLEOTIDE SEQUENCE</scope>
    <source>
        <strain evidence="2">SZUA-1435</strain>
    </source>
</reference>
<accession>A0A832YYE8</accession>
<feature type="region of interest" description="Disordered" evidence="1">
    <location>
        <begin position="95"/>
        <end position="137"/>
    </location>
</feature>
<gene>
    <name evidence="2" type="ORF">EYH02_03505</name>
</gene>
<protein>
    <recommendedName>
        <fullName evidence="4">Transcription elongation factor</fullName>
    </recommendedName>
</protein>
<proteinExistence type="predicted"/>
<evidence type="ECO:0000313" key="3">
    <source>
        <dbReference type="Proteomes" id="UP000605805"/>
    </source>
</evidence>
<organism evidence="2 3">
    <name type="scientific">Ignisphaera aggregans</name>
    <dbReference type="NCBI Taxonomy" id="334771"/>
    <lineage>
        <taxon>Archaea</taxon>
        <taxon>Thermoproteota</taxon>
        <taxon>Thermoprotei</taxon>
        <taxon>Desulfurococcales</taxon>
        <taxon>Desulfurococcaceae</taxon>
        <taxon>Ignisphaera</taxon>
    </lineage>
</organism>
<feature type="compositionally biased region" description="Acidic residues" evidence="1">
    <location>
        <begin position="128"/>
        <end position="137"/>
    </location>
</feature>
<dbReference type="EMBL" id="DQTV01000064">
    <property type="protein sequence ID" value="HIP57119.1"/>
    <property type="molecule type" value="Genomic_DNA"/>
</dbReference>
<name>A0A832YYE8_9CREN</name>
<evidence type="ECO:0008006" key="4">
    <source>
        <dbReference type="Google" id="ProtNLM"/>
    </source>
</evidence>
<evidence type="ECO:0000256" key="1">
    <source>
        <dbReference type="SAM" id="MobiDB-lite"/>
    </source>
</evidence>
<evidence type="ECO:0000313" key="2">
    <source>
        <dbReference type="EMBL" id="HIP57119.1"/>
    </source>
</evidence>
<dbReference type="Proteomes" id="UP000605805">
    <property type="component" value="Unassembled WGS sequence"/>
</dbReference>
<dbReference type="AlphaFoldDB" id="A0A832YYE8"/>
<sequence length="137" mass="15617">MARRRSKWRKTWQIMKKMMQEARKVRARESLRQCPVCGNPHSLSIEVKEDKWTSRKTAYVRCSLCGFETVLENLPPIADAFWVYSKVLDMVQSASATGGAEAPLTSESESKAQVEEAKEEEAVHIEVEEVPEEEITS</sequence>
<comment type="caution">
    <text evidence="2">The sequence shown here is derived from an EMBL/GenBank/DDBJ whole genome shotgun (WGS) entry which is preliminary data.</text>
</comment>
<dbReference type="SUPFAM" id="SSF57783">
    <property type="entry name" value="Zinc beta-ribbon"/>
    <property type="match status" value="1"/>
</dbReference>